<dbReference type="Proteomes" id="UP000198538">
    <property type="component" value="Unassembled WGS sequence"/>
</dbReference>
<feature type="chain" id="PRO_5011671880" description="DUF5050 domain-containing protein" evidence="1">
    <location>
        <begin position="35"/>
        <end position="428"/>
    </location>
</feature>
<keyword evidence="3" id="KW-1185">Reference proteome</keyword>
<organism evidence="2 3">
    <name type="scientific">Paenibacillus polysaccharolyticus</name>
    <dbReference type="NCBI Taxonomy" id="582692"/>
    <lineage>
        <taxon>Bacteria</taxon>
        <taxon>Bacillati</taxon>
        <taxon>Bacillota</taxon>
        <taxon>Bacilli</taxon>
        <taxon>Bacillales</taxon>
        <taxon>Paenibacillaceae</taxon>
        <taxon>Paenibacillus</taxon>
    </lineage>
</organism>
<proteinExistence type="predicted"/>
<dbReference type="EMBL" id="FMVM01000005">
    <property type="protein sequence ID" value="SCY47177.1"/>
    <property type="molecule type" value="Genomic_DNA"/>
</dbReference>
<evidence type="ECO:0000256" key="1">
    <source>
        <dbReference type="SAM" id="SignalP"/>
    </source>
</evidence>
<dbReference type="AlphaFoldDB" id="A0A1G5G719"/>
<dbReference type="STRING" id="582692.SAMN05720606_105136"/>
<evidence type="ECO:0008006" key="4">
    <source>
        <dbReference type="Google" id="ProtNLM"/>
    </source>
</evidence>
<accession>A0A1G5G719</accession>
<feature type="signal peptide" evidence="1">
    <location>
        <begin position="1"/>
        <end position="34"/>
    </location>
</feature>
<name>A0A1G5G719_9BACL</name>
<keyword evidence="1" id="KW-0732">Signal</keyword>
<protein>
    <recommendedName>
        <fullName evidence="4">DUF5050 domain-containing protein</fullName>
    </recommendedName>
</protein>
<evidence type="ECO:0000313" key="2">
    <source>
        <dbReference type="EMBL" id="SCY47177.1"/>
    </source>
</evidence>
<reference evidence="3" key="1">
    <citation type="submission" date="2016-10" db="EMBL/GenBank/DDBJ databases">
        <authorList>
            <person name="Varghese N."/>
            <person name="Submissions S."/>
        </authorList>
    </citation>
    <scope>NUCLEOTIDE SEQUENCE [LARGE SCALE GENOMIC DNA]</scope>
    <source>
        <strain evidence="3">BL9</strain>
    </source>
</reference>
<evidence type="ECO:0000313" key="3">
    <source>
        <dbReference type="Proteomes" id="UP000198538"/>
    </source>
</evidence>
<gene>
    <name evidence="2" type="ORF">SAMN05720606_105136</name>
</gene>
<dbReference type="RefSeq" id="WP_090918161.1">
    <property type="nucleotide sequence ID" value="NZ_FMVM01000005.1"/>
</dbReference>
<sequence length="428" mass="46648">MKTGYTYVQRTLCTLLLFTLITAVTLTGGTAAQAASLSQSTVYYESDGVLYKVSGDSSNPAEVLIDFEGVDLTAAGSYLYYTQSSTSTTLLRVPNDGSSDAPETFASDVINYYADNGFIYYIDSKGSIYRANGDQGISSATKIADKVNTDHPLLIVTKGRVYYNTLVGGNTWVASKASNGTGNVQKLAQGAVESRYFVNFAKNELQLMVNTNPDEQYYSTKAIVMYKANYNTGKGAAVNAKAKLDVNAVYSGGWSNNLYVYNSGIKLDSNKDYNYTLGKAYALTTSGKTFQLHSKSVREVSAVGTDKVVIIDADQKAYAKTVTASKVSKTSNLNLSNVTYVTNQWMNDKPDVAYISGKNGLYAVNPSLKVSKIAADEWETFHLRDDVPGIFYIHAKDEFRLYHSESNGTGQQALSDIFLDNILLITLN</sequence>